<dbReference type="SUPFAM" id="SSF56112">
    <property type="entry name" value="Protein kinase-like (PK-like)"/>
    <property type="match status" value="1"/>
</dbReference>
<comment type="caution">
    <text evidence="1">The sequence shown here is derived from an EMBL/GenBank/DDBJ whole genome shotgun (WGS) entry which is preliminary data.</text>
</comment>
<dbReference type="InterPro" id="IPR011009">
    <property type="entry name" value="Kinase-like_dom_sf"/>
</dbReference>
<sequence>MRTRARHRLIGSNTARRYLVPDLTLDAFFERLRQRDVSYVVLRWFDTLPNVESDEDVDILVADEDLEFVQTLLVDRPARGTSQKFDLYSVSGLPGSDFREIPYYPPRFAREVLATAVELPGGYRVPDPLRHFRSLAYHAVYHKGYSSGLASGPGAEGDPRLSDHDYGAVLTGLAAQLGTDAAATLEELDRHLHDSGLRPPLDALERLKSGNRWIRDRFFATPPEIDPVWRGLAVFVVRERAEEHSAEIAVELDRRGFEVLDVVTLDPAQREVSSHALRGGNWERGPWALSGGPPAAFVIGYDVAPRFAADEDGWAPNLRIPAAKAQVRDHLLRDLSEAEQYNPLHSSDNALQALDYLDVLGDPEFAERLEKKVRDLLDACTVPFPVVRALSPAGLSRRARVFVVDHPVHGPSVCKIFRPGASRYFERELRARTELSDLPLVPGLLEHGANWILTPLYEDDRSHVLRRLPLMRNTAQLRPAASRALAQFAAALHERGMFVLDLSPQNLVSDPRAGFRVLDLEFLQDRRDPDPGVTASYTFRGVPEGLGASYDQPDRVLLVGDGVGNSAFHPAVTGLPVEDLLRPPRPTDGVRRVVTQMAWYGYFLGARPATIARNRVSSNRKVRRLRTAALRFLATQRRGRV</sequence>
<protein>
    <recommendedName>
        <fullName evidence="3">Protein kinase domain-containing protein</fullName>
    </recommendedName>
</protein>
<dbReference type="EMBL" id="JBHUCP010000017">
    <property type="protein sequence ID" value="MFD1532003.1"/>
    <property type="molecule type" value="Genomic_DNA"/>
</dbReference>
<keyword evidence="2" id="KW-1185">Reference proteome</keyword>
<evidence type="ECO:0000313" key="1">
    <source>
        <dbReference type="EMBL" id="MFD1532003.1"/>
    </source>
</evidence>
<accession>A0ABW4FP76</accession>
<evidence type="ECO:0008006" key="3">
    <source>
        <dbReference type="Google" id="ProtNLM"/>
    </source>
</evidence>
<proteinExistence type="predicted"/>
<dbReference type="RefSeq" id="WP_343980364.1">
    <property type="nucleotide sequence ID" value="NZ_BAAAJG010000012.1"/>
</dbReference>
<evidence type="ECO:0000313" key="2">
    <source>
        <dbReference type="Proteomes" id="UP001597145"/>
    </source>
</evidence>
<name>A0ABW4FP76_9PSEU</name>
<gene>
    <name evidence="1" type="ORF">ACFSCY_21460</name>
</gene>
<organism evidence="1 2">
    <name type="scientific">Pseudonocardia aurantiaca</name>
    <dbReference type="NCBI Taxonomy" id="75290"/>
    <lineage>
        <taxon>Bacteria</taxon>
        <taxon>Bacillati</taxon>
        <taxon>Actinomycetota</taxon>
        <taxon>Actinomycetes</taxon>
        <taxon>Pseudonocardiales</taxon>
        <taxon>Pseudonocardiaceae</taxon>
        <taxon>Pseudonocardia</taxon>
    </lineage>
</organism>
<dbReference type="Proteomes" id="UP001597145">
    <property type="component" value="Unassembled WGS sequence"/>
</dbReference>
<reference evidence="2" key="1">
    <citation type="journal article" date="2019" name="Int. J. Syst. Evol. Microbiol.">
        <title>The Global Catalogue of Microorganisms (GCM) 10K type strain sequencing project: providing services to taxonomists for standard genome sequencing and annotation.</title>
        <authorList>
            <consortium name="The Broad Institute Genomics Platform"/>
            <consortium name="The Broad Institute Genome Sequencing Center for Infectious Disease"/>
            <person name="Wu L."/>
            <person name="Ma J."/>
        </authorList>
    </citation>
    <scope>NUCLEOTIDE SEQUENCE [LARGE SCALE GENOMIC DNA]</scope>
    <source>
        <strain evidence="2">JCM 12165</strain>
    </source>
</reference>